<evidence type="ECO:0000256" key="3">
    <source>
        <dbReference type="ARBA" id="ARBA00022692"/>
    </source>
</evidence>
<feature type="domain" description="Major facilitator superfamily (MFS) profile" evidence="7">
    <location>
        <begin position="1"/>
        <end position="182"/>
    </location>
</feature>
<dbReference type="PANTHER" id="PTHR23506:SF23">
    <property type="entry name" value="GH10249P"/>
    <property type="match status" value="1"/>
</dbReference>
<dbReference type="InterPro" id="IPR020846">
    <property type="entry name" value="MFS_dom"/>
</dbReference>
<comment type="caution">
    <text evidence="8">The sequence shown here is derived from an EMBL/GenBank/DDBJ whole genome shotgun (WGS) entry which is preliminary data.</text>
</comment>
<evidence type="ECO:0000256" key="6">
    <source>
        <dbReference type="SAM" id="Phobius"/>
    </source>
</evidence>
<dbReference type="Proteomes" id="UP001054837">
    <property type="component" value="Unassembled WGS sequence"/>
</dbReference>
<dbReference type="InterPro" id="IPR050930">
    <property type="entry name" value="MFS_Vesicular_Transporter"/>
</dbReference>
<evidence type="ECO:0000313" key="9">
    <source>
        <dbReference type="Proteomes" id="UP001054837"/>
    </source>
</evidence>
<feature type="transmembrane region" description="Helical" evidence="6">
    <location>
        <begin position="106"/>
        <end position="124"/>
    </location>
</feature>
<dbReference type="GO" id="GO:0015842">
    <property type="term" value="P:aminergic neurotransmitter loading into synaptic vesicle"/>
    <property type="evidence" value="ECO:0007669"/>
    <property type="project" value="TreeGrafter"/>
</dbReference>
<evidence type="ECO:0000256" key="2">
    <source>
        <dbReference type="ARBA" id="ARBA00022448"/>
    </source>
</evidence>
<accession>A0AAV4PGI4</accession>
<proteinExistence type="predicted"/>
<dbReference type="Pfam" id="PF07690">
    <property type="entry name" value="MFS_1"/>
    <property type="match status" value="1"/>
</dbReference>
<keyword evidence="4 6" id="KW-1133">Transmembrane helix</keyword>
<reference evidence="8 9" key="1">
    <citation type="submission" date="2021-06" db="EMBL/GenBank/DDBJ databases">
        <title>Caerostris darwini draft genome.</title>
        <authorList>
            <person name="Kono N."/>
            <person name="Arakawa K."/>
        </authorList>
    </citation>
    <scope>NUCLEOTIDE SEQUENCE [LARGE SCALE GENOMIC DNA]</scope>
</reference>
<dbReference type="InterPro" id="IPR036259">
    <property type="entry name" value="MFS_trans_sf"/>
</dbReference>
<dbReference type="InterPro" id="IPR011701">
    <property type="entry name" value="MFS"/>
</dbReference>
<evidence type="ECO:0000256" key="5">
    <source>
        <dbReference type="ARBA" id="ARBA00023136"/>
    </source>
</evidence>
<evidence type="ECO:0000256" key="1">
    <source>
        <dbReference type="ARBA" id="ARBA00004141"/>
    </source>
</evidence>
<gene>
    <name evidence="8" type="primary">SLC18A2</name>
    <name evidence="8" type="ORF">CDAR_180131</name>
</gene>
<keyword evidence="3 6" id="KW-0812">Transmembrane</keyword>
<evidence type="ECO:0000259" key="7">
    <source>
        <dbReference type="PROSITE" id="PS50850"/>
    </source>
</evidence>
<dbReference type="GO" id="GO:0030672">
    <property type="term" value="C:synaptic vesicle membrane"/>
    <property type="evidence" value="ECO:0007669"/>
    <property type="project" value="TreeGrafter"/>
</dbReference>
<dbReference type="GO" id="GO:0043195">
    <property type="term" value="C:terminal bouton"/>
    <property type="evidence" value="ECO:0007669"/>
    <property type="project" value="TreeGrafter"/>
</dbReference>
<feature type="transmembrane region" description="Helical" evidence="6">
    <location>
        <begin position="77"/>
        <end position="94"/>
    </location>
</feature>
<feature type="transmembrane region" description="Helical" evidence="6">
    <location>
        <begin position="48"/>
        <end position="71"/>
    </location>
</feature>
<comment type="subcellular location">
    <subcellularLocation>
        <location evidence="1">Membrane</location>
        <topology evidence="1">Multi-pass membrane protein</topology>
    </subcellularLocation>
</comment>
<keyword evidence="2" id="KW-0813">Transport</keyword>
<dbReference type="EMBL" id="BPLQ01002757">
    <property type="protein sequence ID" value="GIX95528.1"/>
    <property type="molecule type" value="Genomic_DNA"/>
</dbReference>
<dbReference type="GO" id="GO:0005335">
    <property type="term" value="F:serotonin:sodium:chloride symporter activity"/>
    <property type="evidence" value="ECO:0007669"/>
    <property type="project" value="TreeGrafter"/>
</dbReference>
<feature type="transmembrane region" description="Helical" evidence="6">
    <location>
        <begin position="136"/>
        <end position="156"/>
    </location>
</feature>
<keyword evidence="9" id="KW-1185">Reference proteome</keyword>
<evidence type="ECO:0000313" key="8">
    <source>
        <dbReference type="EMBL" id="GIX95528.1"/>
    </source>
</evidence>
<dbReference type="Gene3D" id="1.20.1250.20">
    <property type="entry name" value="MFS general substrate transporter like domains"/>
    <property type="match status" value="1"/>
</dbReference>
<protein>
    <submittedName>
        <fullName evidence="8">Synaptic vesicular amine transporter</fullName>
    </submittedName>
</protein>
<dbReference type="PANTHER" id="PTHR23506">
    <property type="entry name" value="GH10249P"/>
    <property type="match status" value="1"/>
</dbReference>
<sequence length="182" mass="19983">MNSFKENCSESYSVILRCQSYSNTTSTNVHPKTNNIADENRIGNKTPIFCGTLVLLLSSLLFAFGDSFYILLFARSIHGVGSAGICIGGMAAIAERYQEDCERSRFMGMIMGGIATGVLIGYPLGSVMYDFVDQKAPLLLVAGLLVLDAVFLVMVLRPRLQPEVRKLCAISLTFCLFTVIRF</sequence>
<dbReference type="AlphaFoldDB" id="A0AAV4PGI4"/>
<evidence type="ECO:0000256" key="4">
    <source>
        <dbReference type="ARBA" id="ARBA00022989"/>
    </source>
</evidence>
<dbReference type="SUPFAM" id="SSF103473">
    <property type="entry name" value="MFS general substrate transporter"/>
    <property type="match status" value="1"/>
</dbReference>
<organism evidence="8 9">
    <name type="scientific">Caerostris darwini</name>
    <dbReference type="NCBI Taxonomy" id="1538125"/>
    <lineage>
        <taxon>Eukaryota</taxon>
        <taxon>Metazoa</taxon>
        <taxon>Ecdysozoa</taxon>
        <taxon>Arthropoda</taxon>
        <taxon>Chelicerata</taxon>
        <taxon>Arachnida</taxon>
        <taxon>Araneae</taxon>
        <taxon>Araneomorphae</taxon>
        <taxon>Entelegynae</taxon>
        <taxon>Araneoidea</taxon>
        <taxon>Araneidae</taxon>
        <taxon>Caerostris</taxon>
    </lineage>
</organism>
<dbReference type="PROSITE" id="PS50850">
    <property type="entry name" value="MFS"/>
    <property type="match status" value="1"/>
</dbReference>
<keyword evidence="5 6" id="KW-0472">Membrane</keyword>
<name>A0AAV4PGI4_9ARAC</name>